<evidence type="ECO:0000259" key="2">
    <source>
        <dbReference type="Pfam" id="PF00144"/>
    </source>
</evidence>
<dbReference type="GO" id="GO:0016787">
    <property type="term" value="F:hydrolase activity"/>
    <property type="evidence" value="ECO:0007669"/>
    <property type="project" value="UniProtKB-KW"/>
</dbReference>
<protein>
    <submittedName>
        <fullName evidence="3">CubicO group peptidase (Beta-lactamase class C family)</fullName>
    </submittedName>
</protein>
<dbReference type="SUPFAM" id="SSF56601">
    <property type="entry name" value="beta-lactamase/transpeptidase-like"/>
    <property type="match status" value="1"/>
</dbReference>
<dbReference type="Proteomes" id="UP000248987">
    <property type="component" value="Unassembled WGS sequence"/>
</dbReference>
<accession>A0A327SFX0</accession>
<evidence type="ECO:0000256" key="1">
    <source>
        <dbReference type="ARBA" id="ARBA00022801"/>
    </source>
</evidence>
<dbReference type="InterPro" id="IPR001466">
    <property type="entry name" value="Beta-lactam-related"/>
</dbReference>
<keyword evidence="4" id="KW-1185">Reference proteome</keyword>
<organism evidence="3 4">
    <name type="scientific">Gelidibacter algens</name>
    <dbReference type="NCBI Taxonomy" id="49280"/>
    <lineage>
        <taxon>Bacteria</taxon>
        <taxon>Pseudomonadati</taxon>
        <taxon>Bacteroidota</taxon>
        <taxon>Flavobacteriia</taxon>
        <taxon>Flavobacteriales</taxon>
        <taxon>Flavobacteriaceae</taxon>
        <taxon>Gelidibacter</taxon>
    </lineage>
</organism>
<comment type="caution">
    <text evidence="3">The sequence shown here is derived from an EMBL/GenBank/DDBJ whole genome shotgun (WGS) entry which is preliminary data.</text>
</comment>
<dbReference type="PROSITE" id="PS51257">
    <property type="entry name" value="PROKAR_LIPOPROTEIN"/>
    <property type="match status" value="1"/>
</dbReference>
<dbReference type="RefSeq" id="WP_111625723.1">
    <property type="nucleotide sequence ID" value="NZ_QLLQ01000001.1"/>
</dbReference>
<dbReference type="InterPro" id="IPR050789">
    <property type="entry name" value="Diverse_Enzym_Activities"/>
</dbReference>
<dbReference type="EMBL" id="QLLQ01000001">
    <property type="protein sequence ID" value="RAJ27990.1"/>
    <property type="molecule type" value="Genomic_DNA"/>
</dbReference>
<dbReference type="Gene3D" id="3.40.710.10">
    <property type="entry name" value="DD-peptidase/beta-lactamase superfamily"/>
    <property type="match status" value="1"/>
</dbReference>
<sequence length="437" mass="49874">MKKIAICTSIVFLILSGTSCRSLKHSKKNFDTKKNEVYIDSMMTNAIENGFFPGAQIVVGSKDSVYIMKNYGYHDYSEQHQVKTDDVYDLASMSKVLGTTLVAMRLVGEDKLNLDDNLGDVVAVYKNTAIADLNLFELLTHTTGLKSGITFYKNLLSTPDGLPFLSSEKSEDYPELFDNVYVNKNIVYDTNYLSFETKDNYVQISKNMWLNPEFYKTVSDQIALALINPRGKYLYSDLNLILVQQMLEAKTGMTLDELANKNFSELDLLNIGYNPLKWTSEQNVIPTEIDNFFRKDTLKGYVHDEAAAIFGGVSGNAGLFANAKSISVICQMLLNKGKYLEQQILKRKVIRKFRKSPLATKGIYRGIGFDKRKPNEFYKKNDFGHTGYTGTFFFLNPDNNRFLIILTNRVHPTRTNTLMYKDDFCSKIWKHINNFEL</sequence>
<evidence type="ECO:0000313" key="4">
    <source>
        <dbReference type="Proteomes" id="UP000248987"/>
    </source>
</evidence>
<dbReference type="Pfam" id="PF00144">
    <property type="entry name" value="Beta-lactamase"/>
    <property type="match status" value="1"/>
</dbReference>
<proteinExistence type="predicted"/>
<dbReference type="PANTHER" id="PTHR43283:SF11">
    <property type="entry name" value="BETA-LACTAMASE-RELATED DOMAIN-CONTAINING PROTEIN"/>
    <property type="match status" value="1"/>
</dbReference>
<reference evidence="3 4" key="1">
    <citation type="submission" date="2018-06" db="EMBL/GenBank/DDBJ databases">
        <title>Genomic Encyclopedia of Archaeal and Bacterial Type Strains, Phase II (KMG-II): from individual species to whole genera.</title>
        <authorList>
            <person name="Goeker M."/>
        </authorList>
    </citation>
    <scope>NUCLEOTIDE SEQUENCE [LARGE SCALE GENOMIC DNA]</scope>
    <source>
        <strain evidence="3 4">DSM 12408</strain>
    </source>
</reference>
<name>A0A327SFX0_9FLAO</name>
<evidence type="ECO:0000313" key="3">
    <source>
        <dbReference type="EMBL" id="RAJ27990.1"/>
    </source>
</evidence>
<dbReference type="PANTHER" id="PTHR43283">
    <property type="entry name" value="BETA-LACTAMASE-RELATED"/>
    <property type="match status" value="1"/>
</dbReference>
<dbReference type="AlphaFoldDB" id="A0A327SFX0"/>
<dbReference type="InterPro" id="IPR012338">
    <property type="entry name" value="Beta-lactam/transpept-like"/>
</dbReference>
<keyword evidence="1" id="KW-0378">Hydrolase</keyword>
<gene>
    <name evidence="3" type="ORF">LX77_00565</name>
</gene>
<feature type="domain" description="Beta-lactamase-related" evidence="2">
    <location>
        <begin position="40"/>
        <end position="415"/>
    </location>
</feature>